<evidence type="ECO:0000313" key="7">
    <source>
        <dbReference type="EMBL" id="KAK7024743.1"/>
    </source>
</evidence>
<dbReference type="PROSITE" id="PS00141">
    <property type="entry name" value="ASP_PROTEASE"/>
    <property type="match status" value="2"/>
</dbReference>
<dbReference type="InterPro" id="IPR034164">
    <property type="entry name" value="Pepsin-like_dom"/>
</dbReference>
<protein>
    <submittedName>
        <fullName evidence="7">Six-hairpin glycosidase</fullName>
    </submittedName>
</protein>
<dbReference type="GO" id="GO:0016798">
    <property type="term" value="F:hydrolase activity, acting on glycosyl bonds"/>
    <property type="evidence" value="ECO:0007669"/>
    <property type="project" value="UniProtKB-KW"/>
</dbReference>
<dbReference type="CDD" id="cd05471">
    <property type="entry name" value="pepsin_like"/>
    <property type="match status" value="1"/>
</dbReference>
<dbReference type="InterPro" id="IPR021109">
    <property type="entry name" value="Peptidase_aspartic_dom_sf"/>
</dbReference>
<evidence type="ECO:0000256" key="1">
    <source>
        <dbReference type="ARBA" id="ARBA00007447"/>
    </source>
</evidence>
<dbReference type="SUPFAM" id="SSF50630">
    <property type="entry name" value="Acid proteases"/>
    <property type="match status" value="1"/>
</dbReference>
<reference evidence="7 8" key="1">
    <citation type="journal article" date="2024" name="J Genomics">
        <title>Draft genome sequencing and assembly of Favolaschia claudopus CIRM-BRFM 2984 isolated from oak limbs.</title>
        <authorList>
            <person name="Navarro D."/>
            <person name="Drula E."/>
            <person name="Chaduli D."/>
            <person name="Cazenave R."/>
            <person name="Ahrendt S."/>
            <person name="Wang J."/>
            <person name="Lipzen A."/>
            <person name="Daum C."/>
            <person name="Barry K."/>
            <person name="Grigoriev I.V."/>
            <person name="Favel A."/>
            <person name="Rosso M.N."/>
            <person name="Martin F."/>
        </authorList>
    </citation>
    <scope>NUCLEOTIDE SEQUENCE [LARGE SCALE GENOMIC DNA]</scope>
    <source>
        <strain evidence="7 8">CIRM-BRFM 2984</strain>
    </source>
</reference>
<dbReference type="InterPro" id="IPR033121">
    <property type="entry name" value="PEPTIDASE_A1"/>
</dbReference>
<evidence type="ECO:0000256" key="4">
    <source>
        <dbReference type="SAM" id="Phobius"/>
    </source>
</evidence>
<evidence type="ECO:0000313" key="8">
    <source>
        <dbReference type="Proteomes" id="UP001362999"/>
    </source>
</evidence>
<keyword evidence="4" id="KW-0812">Transmembrane</keyword>
<dbReference type="GO" id="GO:0006508">
    <property type="term" value="P:proteolysis"/>
    <property type="evidence" value="ECO:0007669"/>
    <property type="project" value="UniProtKB-KW"/>
</dbReference>
<evidence type="ECO:0000259" key="6">
    <source>
        <dbReference type="PROSITE" id="PS51767"/>
    </source>
</evidence>
<feature type="signal peptide" evidence="5">
    <location>
        <begin position="1"/>
        <end position="22"/>
    </location>
</feature>
<dbReference type="InterPro" id="IPR001461">
    <property type="entry name" value="Aspartic_peptidase_A1"/>
</dbReference>
<comment type="caution">
    <text evidence="7">The sequence shown here is derived from an EMBL/GenBank/DDBJ whole genome shotgun (WGS) entry which is preliminary data.</text>
</comment>
<feature type="transmembrane region" description="Helical" evidence="4">
    <location>
        <begin position="478"/>
        <end position="502"/>
    </location>
</feature>
<dbReference type="GO" id="GO:0004190">
    <property type="term" value="F:aspartic-type endopeptidase activity"/>
    <property type="evidence" value="ECO:0007669"/>
    <property type="project" value="UniProtKB-KW"/>
</dbReference>
<keyword evidence="4" id="KW-0472">Membrane</keyword>
<keyword evidence="3" id="KW-0645">Protease</keyword>
<comment type="similarity">
    <text evidence="1 3">Belongs to the peptidase A1 family.</text>
</comment>
<evidence type="ECO:0000256" key="2">
    <source>
        <dbReference type="ARBA" id="ARBA00022750"/>
    </source>
</evidence>
<keyword evidence="5" id="KW-0732">Signal</keyword>
<sequence length="538" mass="57608">MYFSAVARRTASLFILFSLVNANGRDQQPTRPGDPSVVGDISNFGNTRYTAALTIGGKTVNVILDTGSTDLWMNPGGGVGAFESTGVKKKISYGQGDSFVNGTIGLAEMTIAGHTIPKQAFLNVTEISAGMDSCGRGICGLVGLGFDNPNVGFERALSDAGLDGPKIGKSVLTSIFDANPSKGRFFALSLSRIGDTEDSADASLSIQEYEERYANVQWMARRYVHPPTETNWRVLFDGVTVNGQAIPWTANSKETPSKQLVVLVDSGTTNFLVRPEVRERIYSAVPGAVLAKNSSLQNTYWSADKDVWVIPCDTAVSMSAVFGGQPYPVHPLDMTTVRTQKGPDGVTYTYCVGSVTNGGTIATGTTDAVFGDSFMRNVYTSFNFGDNTTSPYIQFLSQTNEWEGTQDFAHVRKNQLGNSPHEVSPAELVKIFDGVEVAPVTANKDSECTTAANSNKVQAVAGNLASESSDAGFSTSKYLPIILGLLVANLAVVLGLAVLALFTQVRKGTAHRGRYVTTNTNDDAFRVSFAEDKPYSDR</sequence>
<feature type="chain" id="PRO_5043844247" evidence="5">
    <location>
        <begin position="23"/>
        <end position="538"/>
    </location>
</feature>
<dbReference type="EMBL" id="JAWWNJ010000034">
    <property type="protein sequence ID" value="KAK7024743.1"/>
    <property type="molecule type" value="Genomic_DNA"/>
</dbReference>
<evidence type="ECO:0000256" key="3">
    <source>
        <dbReference type="RuleBase" id="RU000454"/>
    </source>
</evidence>
<name>A0AAW0BET3_9AGAR</name>
<keyword evidence="8" id="KW-1185">Reference proteome</keyword>
<keyword evidence="3" id="KW-0378">Hydrolase</keyword>
<dbReference type="PROSITE" id="PS51767">
    <property type="entry name" value="PEPTIDASE_A1"/>
    <property type="match status" value="1"/>
</dbReference>
<proteinExistence type="inferred from homology"/>
<accession>A0AAW0BET3</accession>
<feature type="domain" description="Peptidase A1" evidence="6">
    <location>
        <begin position="49"/>
        <end position="392"/>
    </location>
</feature>
<organism evidence="7 8">
    <name type="scientific">Favolaschia claudopus</name>
    <dbReference type="NCBI Taxonomy" id="2862362"/>
    <lineage>
        <taxon>Eukaryota</taxon>
        <taxon>Fungi</taxon>
        <taxon>Dikarya</taxon>
        <taxon>Basidiomycota</taxon>
        <taxon>Agaricomycotina</taxon>
        <taxon>Agaricomycetes</taxon>
        <taxon>Agaricomycetidae</taxon>
        <taxon>Agaricales</taxon>
        <taxon>Marasmiineae</taxon>
        <taxon>Mycenaceae</taxon>
        <taxon>Favolaschia</taxon>
    </lineage>
</organism>
<dbReference type="AlphaFoldDB" id="A0AAW0BET3"/>
<dbReference type="InterPro" id="IPR001969">
    <property type="entry name" value="Aspartic_peptidase_AS"/>
</dbReference>
<dbReference type="Pfam" id="PF00026">
    <property type="entry name" value="Asp"/>
    <property type="match status" value="1"/>
</dbReference>
<dbReference type="Proteomes" id="UP001362999">
    <property type="component" value="Unassembled WGS sequence"/>
</dbReference>
<dbReference type="Gene3D" id="2.40.70.10">
    <property type="entry name" value="Acid Proteases"/>
    <property type="match status" value="2"/>
</dbReference>
<keyword evidence="7" id="KW-0326">Glycosidase</keyword>
<dbReference type="PRINTS" id="PR00792">
    <property type="entry name" value="PEPSIN"/>
</dbReference>
<dbReference type="PANTHER" id="PTHR47966:SF51">
    <property type="entry name" value="BETA-SITE APP-CLEAVING ENZYME, ISOFORM A-RELATED"/>
    <property type="match status" value="1"/>
</dbReference>
<evidence type="ECO:0000256" key="5">
    <source>
        <dbReference type="SAM" id="SignalP"/>
    </source>
</evidence>
<gene>
    <name evidence="7" type="ORF">R3P38DRAFT_2950986</name>
</gene>
<keyword evidence="4" id="KW-1133">Transmembrane helix</keyword>
<dbReference type="PANTHER" id="PTHR47966">
    <property type="entry name" value="BETA-SITE APP-CLEAVING ENZYME, ISOFORM A-RELATED"/>
    <property type="match status" value="1"/>
</dbReference>
<keyword evidence="2 3" id="KW-0064">Aspartyl protease</keyword>